<feature type="coiled-coil region" evidence="1">
    <location>
        <begin position="853"/>
        <end position="891"/>
    </location>
</feature>
<feature type="compositionally biased region" description="Low complexity" evidence="2">
    <location>
        <begin position="1326"/>
        <end position="1339"/>
    </location>
</feature>
<feature type="region of interest" description="Disordered" evidence="2">
    <location>
        <begin position="1005"/>
        <end position="1028"/>
    </location>
</feature>
<dbReference type="PANTHER" id="PTHR34418">
    <property type="entry name" value="NUCLEAR PORE COMPLEX PROTEIN NUP214 ISOFORM X1"/>
    <property type="match status" value="1"/>
</dbReference>
<feature type="region of interest" description="Disordered" evidence="2">
    <location>
        <begin position="1285"/>
        <end position="1312"/>
    </location>
</feature>
<feature type="region of interest" description="Disordered" evidence="2">
    <location>
        <begin position="1244"/>
        <end position="1268"/>
    </location>
</feature>
<feature type="region of interest" description="Disordered" evidence="2">
    <location>
        <begin position="657"/>
        <end position="679"/>
    </location>
</feature>
<dbReference type="InterPro" id="IPR044694">
    <property type="entry name" value="NUP214"/>
</dbReference>
<proteinExistence type="predicted"/>
<feature type="compositionally biased region" description="Low complexity" evidence="2">
    <location>
        <begin position="629"/>
        <end position="642"/>
    </location>
</feature>
<feature type="coiled-coil region" evidence="1">
    <location>
        <begin position="922"/>
        <end position="949"/>
    </location>
</feature>
<feature type="compositionally biased region" description="Polar residues" evidence="2">
    <location>
        <begin position="736"/>
        <end position="755"/>
    </location>
</feature>
<evidence type="ECO:0000256" key="2">
    <source>
        <dbReference type="SAM" id="MobiDB-lite"/>
    </source>
</evidence>
<dbReference type="GO" id="GO:0006405">
    <property type="term" value="P:RNA export from nucleus"/>
    <property type="evidence" value="ECO:0007669"/>
    <property type="project" value="InterPro"/>
</dbReference>
<dbReference type="PANTHER" id="PTHR34418:SF3">
    <property type="entry name" value="NUCLEAR PORE COMPLEX PROTEIN NUP214"/>
    <property type="match status" value="1"/>
</dbReference>
<protein>
    <submittedName>
        <fullName evidence="3">Nuclear pore complex protein</fullName>
    </submittedName>
</protein>
<dbReference type="OrthoDB" id="248320at2759"/>
<feature type="compositionally biased region" description="Low complexity" evidence="2">
    <location>
        <begin position="1253"/>
        <end position="1268"/>
    </location>
</feature>
<keyword evidence="1" id="KW-0175">Coiled coil</keyword>
<feature type="region of interest" description="Disordered" evidence="2">
    <location>
        <begin position="1686"/>
        <end position="1705"/>
    </location>
</feature>
<dbReference type="SUPFAM" id="SSF117289">
    <property type="entry name" value="Nucleoporin domain"/>
    <property type="match status" value="1"/>
</dbReference>
<feature type="region of interest" description="Disordered" evidence="2">
    <location>
        <begin position="616"/>
        <end position="642"/>
    </location>
</feature>
<feature type="compositionally biased region" description="Polar residues" evidence="2">
    <location>
        <begin position="616"/>
        <end position="625"/>
    </location>
</feature>
<reference evidence="4" key="1">
    <citation type="journal article" date="2019" name="Curr. Biol.">
        <title>Genome Sequence of Striga asiatica Provides Insight into the Evolution of Plant Parasitism.</title>
        <authorList>
            <person name="Yoshida S."/>
            <person name="Kim S."/>
            <person name="Wafula E.K."/>
            <person name="Tanskanen J."/>
            <person name="Kim Y.M."/>
            <person name="Honaas L."/>
            <person name="Yang Z."/>
            <person name="Spallek T."/>
            <person name="Conn C.E."/>
            <person name="Ichihashi Y."/>
            <person name="Cheong K."/>
            <person name="Cui S."/>
            <person name="Der J.P."/>
            <person name="Gundlach H."/>
            <person name="Jiao Y."/>
            <person name="Hori C."/>
            <person name="Ishida J.K."/>
            <person name="Kasahara H."/>
            <person name="Kiba T."/>
            <person name="Kim M.S."/>
            <person name="Koo N."/>
            <person name="Laohavisit A."/>
            <person name="Lee Y.H."/>
            <person name="Lumba S."/>
            <person name="McCourt P."/>
            <person name="Mortimer J.C."/>
            <person name="Mutuku J.M."/>
            <person name="Nomura T."/>
            <person name="Sasaki-Sekimoto Y."/>
            <person name="Seto Y."/>
            <person name="Wang Y."/>
            <person name="Wakatake T."/>
            <person name="Sakakibara H."/>
            <person name="Demura T."/>
            <person name="Yamaguchi S."/>
            <person name="Yoneyama K."/>
            <person name="Manabe R.I."/>
            <person name="Nelson D.C."/>
            <person name="Schulman A.H."/>
            <person name="Timko M.P."/>
            <person name="dePamphilis C.W."/>
            <person name="Choi D."/>
            <person name="Shirasu K."/>
        </authorList>
    </citation>
    <scope>NUCLEOTIDE SEQUENCE [LARGE SCALE GENOMIC DNA]</scope>
    <source>
        <strain evidence="4">cv. UVA1</strain>
    </source>
</reference>
<evidence type="ECO:0000256" key="1">
    <source>
        <dbReference type="SAM" id="Coils"/>
    </source>
</evidence>
<evidence type="ECO:0000313" key="4">
    <source>
        <dbReference type="Proteomes" id="UP000325081"/>
    </source>
</evidence>
<organism evidence="3 4">
    <name type="scientific">Striga asiatica</name>
    <name type="common">Asiatic witchweed</name>
    <name type="synonym">Buchnera asiatica</name>
    <dbReference type="NCBI Taxonomy" id="4170"/>
    <lineage>
        <taxon>Eukaryota</taxon>
        <taxon>Viridiplantae</taxon>
        <taxon>Streptophyta</taxon>
        <taxon>Embryophyta</taxon>
        <taxon>Tracheophyta</taxon>
        <taxon>Spermatophyta</taxon>
        <taxon>Magnoliopsida</taxon>
        <taxon>eudicotyledons</taxon>
        <taxon>Gunneridae</taxon>
        <taxon>Pentapetalae</taxon>
        <taxon>asterids</taxon>
        <taxon>lamiids</taxon>
        <taxon>Lamiales</taxon>
        <taxon>Orobanchaceae</taxon>
        <taxon>Buchnereae</taxon>
        <taxon>Striga</taxon>
    </lineage>
</organism>
<accession>A0A5A7R1V7</accession>
<feature type="compositionally biased region" description="Low complexity" evidence="2">
    <location>
        <begin position="1285"/>
        <end position="1300"/>
    </location>
</feature>
<dbReference type="Proteomes" id="UP000325081">
    <property type="component" value="Unassembled WGS sequence"/>
</dbReference>
<feature type="region of interest" description="Disordered" evidence="2">
    <location>
        <begin position="714"/>
        <end position="755"/>
    </location>
</feature>
<gene>
    <name evidence="3" type="ORF">STAS_28029</name>
</gene>
<comment type="caution">
    <text evidence="3">The sequence shown here is derived from an EMBL/GenBank/DDBJ whole genome shotgun (WGS) entry which is preliminary data.</text>
</comment>
<feature type="region of interest" description="Disordered" evidence="2">
    <location>
        <begin position="1390"/>
        <end position="1416"/>
    </location>
</feature>
<dbReference type="EMBL" id="BKCP01009403">
    <property type="protein sequence ID" value="GER50707.1"/>
    <property type="molecule type" value="Genomic_DNA"/>
</dbReference>
<name>A0A5A7R1V7_STRAF</name>
<keyword evidence="4" id="KW-1185">Reference proteome</keyword>
<dbReference type="GO" id="GO:0017056">
    <property type="term" value="F:structural constituent of nuclear pore"/>
    <property type="evidence" value="ECO:0007669"/>
    <property type="project" value="InterPro"/>
</dbReference>
<feature type="compositionally biased region" description="Polar residues" evidence="2">
    <location>
        <begin position="1189"/>
        <end position="1217"/>
    </location>
</feature>
<feature type="region of interest" description="Disordered" evidence="2">
    <location>
        <begin position="1176"/>
        <end position="1217"/>
    </location>
</feature>
<feature type="region of interest" description="Disordered" evidence="2">
    <location>
        <begin position="1326"/>
        <end position="1345"/>
    </location>
</feature>
<feature type="compositionally biased region" description="Low complexity" evidence="2">
    <location>
        <begin position="714"/>
        <end position="724"/>
    </location>
</feature>
<evidence type="ECO:0000313" key="3">
    <source>
        <dbReference type="EMBL" id="GER50707.1"/>
    </source>
</evidence>
<sequence>MVQCAIFSYLRPSKKSFYYGMPKAFPPITLNSKPQLIPSVLSTTHLGSLSMSTPPAADGAAVEVDEEIEGEEIGSRNYRFSKIGESISINSEFDADSLPSQPLAVSERLRLLFVVYPKGFYVARTKDVIATAEASKEEQKGQSLQELSLVDVPIEKVSILALSADDSLLAASVDSYVHFFAVSALLHKEKKPSYSVALDESNCIKDFRWAKKVAKAYLILSANGKLYQGTGQGPLGYVMEGVDSVDWSVKGNFVAVAKKNAISILSPQFKEKVRFSLPFRSVVGESDVNQVIKVDSIRWIRPDCLAVGCFQLDDDGAEENYIVQVITSRDGKLTDEASKPTVLSFSNIFMDFCSDAVPTRNGPHLLLSYLGHCGLAFIANRNLSRTVGLFCWLPDEGKNKVAVVEILNDAWNLYIDSQDDGEENVILGLFVDKVSQNEDVKFTLGDEETEVSPCCVIICLTIDGKISVFHFASAAGALTSPESAASDEENDTSQIIAKQELPEESKDPTLLTSGSHKLSQFGMEKIDAKVTITSDLSPSINGDIKSREHPSTENMGQKTLVYSQTPKLAEPVKAFPLILNQDSKVENQSTSEVKHNTGLFSGEVTGDLSWQSITKESQSCGNVDPSQKAPTPSSLSSWSLTRSNASKTADGRFSLFPSDVDNSDKHASQSAGGVLRHPTDINEISKPTVSFPSFGQTSIAQGHRIALSANLGSEASSGEGAASGKHSQPEFRKEVNSSSSRTGLPYSVQNASKQSGNVEEMAKKLDILLEEIEGKGGFLDASITSQTKSVTELEDNIWTLSSKCRTWRGLMNEQRKELKLLLEKTVQVSVRKVYMEGVFKQATDSRYLELWNHQKLSSELELKQKRISDLNQELTNKLIELERHFNSLELNKFGNDGMQRNWRGLQNWHGHSRQTQSLNTLHNTMQAQLAAAEQLSECLSNQMAALSIESYEKQDVKKKLFESIGLSYIGDFERAPARDRISCTPLNKEQLITSRSVTYKDHTGRNQSTFAKTPETARRRRDSLDRSWASFEPPKTTVKRVLKEYGQSNTNLPLLNIDKQNLSPQLPRKSEAAHLANSSVYRAALNSYKSKGVAEIPEQHTVGQFKPVLQMTAGSPDNGNRNISTKNSLSLPPSSMLETRTAQNSGQVAFQLIGENSRGGLPLTGNKDTFAASEFNFSSKDSDTGFQPLPSTSTRLTEQSPTSLKGEQEKNAWTASKTPLFDSKIPVRPASALSFGTNLIEKVPPLTTSSEKPSQPNDSSSDSVPSQSLFGSSLFSSNSVPSFASSLSKPSSSTSTSVAKQEADLQPQTSVPSSLNFQSNLLSISPSSSIKSDTQSSLLQPPVPVLGSKVENLPSTKTPVDNTLLGTDQNVKIQASPLQSGFSVFTSNSKLGPSTSSVPSELPSNSKLGSQIDSGGLSKSSATVTSLINAELATTAEIRSPASPSSEGVIGSAKTVGLISSEEEEMEEEAPETDQTTELSLGNLGGFGIGSIPNSTTPKSNPFGVSTLNKDTTTHFASLPNTSAPIGELFKPASFQFQQPQPLVSSQPVAVNFSGGFSSVNSGQVSAVSGFGQPANMGAGQQALGSVLGSFGQSRQLGPSLPGSNVAPASGFGGISGGGFGGGFCSASTAGGFASLATGGGGFAAAATAAGGFATAAGGFGAAASNPGGGFGAFGNQQGGGGFAAFGGGSGAGRPPSDLFTQMRK</sequence>